<dbReference type="Proteomes" id="UP000486602">
    <property type="component" value="Unassembled WGS sequence"/>
</dbReference>
<name>A0A7K3WL32_9FLAO</name>
<dbReference type="SUPFAM" id="SSF53448">
    <property type="entry name" value="Nucleotide-diphospho-sugar transferases"/>
    <property type="match status" value="1"/>
</dbReference>
<sequence>MIVATTLAENKYFLGLSALLNSMVANGKYIDKIVVGYREELPNWIPALSPSKNGLSCVLNSGIELELIEMNGDLHMVHEKPKWFRYFTDVLEPDADEYFFFDSDIVIVNRMNFFGEWVRQGVAICEDVNYSMNRNHPIRKQWIKFANEEGLNVKSEIDWYYNSGFLGWTKNTKSFLSDWEKCFEILAKRSGDMKQFRVNNRTHPVLSANQDSLNLAAMITALPVSTIGPEAMGFKSGMRLMSHPIGPKPWNKNYIGDFLKGYQPRVSDLHYWESINGSEFAPESAILVSYKKFICKLLRGLGRFYQRNGSS</sequence>
<organism evidence="1 2">
    <name type="scientific">Cryomorpha ignava</name>
    <dbReference type="NCBI Taxonomy" id="101383"/>
    <lineage>
        <taxon>Bacteria</taxon>
        <taxon>Pseudomonadati</taxon>
        <taxon>Bacteroidota</taxon>
        <taxon>Flavobacteriia</taxon>
        <taxon>Flavobacteriales</taxon>
        <taxon>Cryomorphaceae</taxon>
        <taxon>Cryomorpha</taxon>
    </lineage>
</organism>
<evidence type="ECO:0000313" key="2">
    <source>
        <dbReference type="Proteomes" id="UP000486602"/>
    </source>
</evidence>
<protein>
    <recommendedName>
        <fullName evidence="3">Glycosyl transferase</fullName>
    </recommendedName>
</protein>
<dbReference type="RefSeq" id="WP_163282958.1">
    <property type="nucleotide sequence ID" value="NZ_JAAGVY010000002.1"/>
</dbReference>
<keyword evidence="2" id="KW-1185">Reference proteome</keyword>
<dbReference type="AlphaFoldDB" id="A0A7K3WL32"/>
<proteinExistence type="predicted"/>
<evidence type="ECO:0008006" key="3">
    <source>
        <dbReference type="Google" id="ProtNLM"/>
    </source>
</evidence>
<dbReference type="InterPro" id="IPR029044">
    <property type="entry name" value="Nucleotide-diphossugar_trans"/>
</dbReference>
<reference evidence="1 2" key="1">
    <citation type="submission" date="2020-02" db="EMBL/GenBank/DDBJ databases">
        <title>Out from the shadows clarifying the taxonomy of the family Cryomorphaceae and related taxa by utilizing the GTDB taxonomic framework.</title>
        <authorList>
            <person name="Bowman J.P."/>
        </authorList>
    </citation>
    <scope>NUCLEOTIDE SEQUENCE [LARGE SCALE GENOMIC DNA]</scope>
    <source>
        <strain evidence="1 2">QSSC 1-22</strain>
    </source>
</reference>
<comment type="caution">
    <text evidence="1">The sequence shown here is derived from an EMBL/GenBank/DDBJ whole genome shotgun (WGS) entry which is preliminary data.</text>
</comment>
<accession>A0A7K3WL32</accession>
<evidence type="ECO:0000313" key="1">
    <source>
        <dbReference type="EMBL" id="NEN22238.1"/>
    </source>
</evidence>
<gene>
    <name evidence="1" type="ORF">G3O08_01805</name>
</gene>
<dbReference type="EMBL" id="JAAGVY010000002">
    <property type="protein sequence ID" value="NEN22238.1"/>
    <property type="molecule type" value="Genomic_DNA"/>
</dbReference>